<evidence type="ECO:0000256" key="1">
    <source>
        <dbReference type="ARBA" id="ARBA00022516"/>
    </source>
</evidence>
<comment type="subunit">
    <text evidence="7">Homotrimer.</text>
</comment>
<keyword evidence="4 7" id="KW-0677">Repeat</keyword>
<comment type="pathway">
    <text evidence="7">Bacterial outer membrane biogenesis; LPS lipid A biosynthesis.</text>
</comment>
<dbReference type="Proteomes" id="UP000199531">
    <property type="component" value="Unassembled WGS sequence"/>
</dbReference>
<keyword evidence="2 7" id="KW-0441">Lipid A biosynthesis</keyword>
<evidence type="ECO:0000313" key="9">
    <source>
        <dbReference type="EMBL" id="SEN72363.1"/>
    </source>
</evidence>
<gene>
    <name evidence="7" type="primary">lpxD</name>
    <name evidence="9" type="ORF">SAMN02745977_01863</name>
</gene>
<dbReference type="HAMAP" id="MF_00523">
    <property type="entry name" value="LpxD"/>
    <property type="match status" value="1"/>
</dbReference>
<evidence type="ECO:0000256" key="3">
    <source>
        <dbReference type="ARBA" id="ARBA00022679"/>
    </source>
</evidence>
<dbReference type="EC" id="2.3.1.191" evidence="7"/>
<dbReference type="InterPro" id="IPR011004">
    <property type="entry name" value="Trimer_LpxA-like_sf"/>
</dbReference>
<dbReference type="GO" id="GO:0016410">
    <property type="term" value="F:N-acyltransferase activity"/>
    <property type="evidence" value="ECO:0007669"/>
    <property type="project" value="InterPro"/>
</dbReference>
<evidence type="ECO:0000256" key="2">
    <source>
        <dbReference type="ARBA" id="ARBA00022556"/>
    </source>
</evidence>
<evidence type="ECO:0000313" key="10">
    <source>
        <dbReference type="Proteomes" id="UP000199531"/>
    </source>
</evidence>
<dbReference type="UniPathway" id="UPA00973"/>
<dbReference type="CDD" id="cd03352">
    <property type="entry name" value="LbH_LpxD"/>
    <property type="match status" value="1"/>
</dbReference>
<dbReference type="EMBL" id="FOCW01000005">
    <property type="protein sequence ID" value="SEN72363.1"/>
    <property type="molecule type" value="Genomic_DNA"/>
</dbReference>
<evidence type="ECO:0000256" key="4">
    <source>
        <dbReference type="ARBA" id="ARBA00022737"/>
    </source>
</evidence>
<dbReference type="InterPro" id="IPR001451">
    <property type="entry name" value="Hexapep"/>
</dbReference>
<protein>
    <recommendedName>
        <fullName evidence="7">UDP-3-O-acylglucosamine N-acyltransferase</fullName>
        <ecNumber evidence="7">2.3.1.191</ecNumber>
    </recommendedName>
</protein>
<feature type="domain" description="UDP-3-O-[3-hydroxymyristoyl] glucosamine N-acyltransferase non-repeat region" evidence="8">
    <location>
        <begin position="26"/>
        <end position="94"/>
    </location>
</feature>
<feature type="active site" description="Proton acceptor" evidence="7">
    <location>
        <position position="230"/>
    </location>
</feature>
<keyword evidence="6 7" id="KW-0012">Acyltransferase</keyword>
<accession>A0A1H8IUP2</accession>
<name>A0A1H8IUP2_9BURK</name>
<comment type="function">
    <text evidence="7">Catalyzes the N-acylation of UDP-3-O-acylglucosamine using 3-hydroxyacyl-ACP as the acyl donor. Is involved in the biosynthesis of lipid A, a phosphorylated glycolipid that anchors the lipopolysaccharide to the outer membrane of the cell.</text>
</comment>
<dbReference type="Pfam" id="PF00132">
    <property type="entry name" value="Hexapep"/>
    <property type="match status" value="1"/>
</dbReference>
<dbReference type="Pfam" id="PF04613">
    <property type="entry name" value="LpxD"/>
    <property type="match status" value="1"/>
</dbReference>
<dbReference type="PANTHER" id="PTHR43378:SF2">
    <property type="entry name" value="UDP-3-O-ACYLGLUCOSAMINE N-ACYLTRANSFERASE 1, MITOCHONDRIAL-RELATED"/>
    <property type="match status" value="1"/>
</dbReference>
<dbReference type="AlphaFoldDB" id="A0A1H8IUP2"/>
<comment type="similarity">
    <text evidence="7">Belongs to the transferase hexapeptide repeat family. LpxD subfamily.</text>
</comment>
<dbReference type="PANTHER" id="PTHR43378">
    <property type="entry name" value="UDP-3-O-ACYLGLUCOSAMINE N-ACYLTRANSFERASE"/>
    <property type="match status" value="1"/>
</dbReference>
<dbReference type="STRING" id="1121117.SAMN02745977_01863"/>
<keyword evidence="10" id="KW-1185">Reference proteome</keyword>
<evidence type="ECO:0000256" key="5">
    <source>
        <dbReference type="ARBA" id="ARBA00023098"/>
    </source>
</evidence>
<proteinExistence type="inferred from homology"/>
<dbReference type="OrthoDB" id="9784739at2"/>
<evidence type="ECO:0000259" key="8">
    <source>
        <dbReference type="Pfam" id="PF04613"/>
    </source>
</evidence>
<dbReference type="CDD" id="cd14724">
    <property type="entry name" value="ZIP_Gal4-like_1"/>
    <property type="match status" value="1"/>
</dbReference>
<evidence type="ECO:0000256" key="7">
    <source>
        <dbReference type="HAMAP-Rule" id="MF_00523"/>
    </source>
</evidence>
<dbReference type="NCBIfam" id="TIGR01853">
    <property type="entry name" value="lipid_A_lpxD"/>
    <property type="match status" value="1"/>
</dbReference>
<dbReference type="GO" id="GO:0103118">
    <property type="term" value="F:UDP-3-O-[(3R)-3-hydroxyacyl]-glucosamine N-acyltransferase activity"/>
    <property type="evidence" value="ECO:0007669"/>
    <property type="project" value="UniProtKB-EC"/>
</dbReference>
<dbReference type="NCBIfam" id="NF002060">
    <property type="entry name" value="PRK00892.1"/>
    <property type="match status" value="1"/>
</dbReference>
<organism evidence="9 10">
    <name type="scientific">Brachymonas denitrificans DSM 15123</name>
    <dbReference type="NCBI Taxonomy" id="1121117"/>
    <lineage>
        <taxon>Bacteria</taxon>
        <taxon>Pseudomonadati</taxon>
        <taxon>Pseudomonadota</taxon>
        <taxon>Betaproteobacteria</taxon>
        <taxon>Burkholderiales</taxon>
        <taxon>Comamonadaceae</taxon>
        <taxon>Brachymonas</taxon>
    </lineage>
</organism>
<dbReference type="Gene3D" id="2.160.10.10">
    <property type="entry name" value="Hexapeptide repeat proteins"/>
    <property type="match status" value="1"/>
</dbReference>
<comment type="catalytic activity">
    <reaction evidence="7">
        <text>a UDP-3-O-[(3R)-3-hydroxyacyl]-alpha-D-glucosamine + a (3R)-hydroxyacyl-[ACP] = a UDP-2-N,3-O-bis[(3R)-3-hydroxyacyl]-alpha-D-glucosamine + holo-[ACP] + H(+)</text>
        <dbReference type="Rhea" id="RHEA:53836"/>
        <dbReference type="Rhea" id="RHEA-COMP:9685"/>
        <dbReference type="Rhea" id="RHEA-COMP:9945"/>
        <dbReference type="ChEBI" id="CHEBI:15378"/>
        <dbReference type="ChEBI" id="CHEBI:64479"/>
        <dbReference type="ChEBI" id="CHEBI:78827"/>
        <dbReference type="ChEBI" id="CHEBI:137740"/>
        <dbReference type="ChEBI" id="CHEBI:137748"/>
        <dbReference type="EC" id="2.3.1.191"/>
    </reaction>
</comment>
<keyword evidence="3 7" id="KW-0808">Transferase</keyword>
<reference evidence="9 10" key="1">
    <citation type="submission" date="2016-10" db="EMBL/GenBank/DDBJ databases">
        <authorList>
            <person name="de Groot N.N."/>
        </authorList>
    </citation>
    <scope>NUCLEOTIDE SEQUENCE [LARGE SCALE GENOMIC DNA]</scope>
    <source>
        <strain evidence="9 10">DSM 15123</strain>
    </source>
</reference>
<dbReference type="GO" id="GO:0016020">
    <property type="term" value="C:membrane"/>
    <property type="evidence" value="ECO:0007669"/>
    <property type="project" value="GOC"/>
</dbReference>
<keyword evidence="5 7" id="KW-0443">Lipid metabolism</keyword>
<dbReference type="SUPFAM" id="SSF51161">
    <property type="entry name" value="Trimeric LpxA-like enzymes"/>
    <property type="match status" value="1"/>
</dbReference>
<keyword evidence="1 7" id="KW-0444">Lipid biosynthesis</keyword>
<dbReference type="InterPro" id="IPR007691">
    <property type="entry name" value="LpxD"/>
</dbReference>
<dbReference type="GO" id="GO:0009245">
    <property type="term" value="P:lipid A biosynthetic process"/>
    <property type="evidence" value="ECO:0007669"/>
    <property type="project" value="UniProtKB-UniRule"/>
</dbReference>
<dbReference type="InterPro" id="IPR020573">
    <property type="entry name" value="UDP_GlcNAc_AcTrfase_non-rep"/>
</dbReference>
<sequence length="333" mass="35611">MVDVSVQEIVEAMQAHGGELHGDGSIRVARIAALEHATADSISFLSNPRFADLLDSTPVACLIVAPAMLDAASKPGRACIVTDNPYAWYAHFTQWWKRRTRPAPEHHIHPSAVVHPEAEVHETAIIGPLCVVERGARVGAHSWLKSRVQLSEGCSVGERCIIHPGAVIGADGFGFALVKGGGWTKIEQLGAVRIGNDVEIGANTCVDRGAIDDTVIEDGVKLDNLIQIAHNVHLGRNVAMAANAGIAGSTTVEEGVTIGGAANIMGHSRLVKGVNVSATTFVSRSILKPGTYSGHFPFDDNASWEKNAAVVRQLSKLRERVRSLERQLSEQQQ</sequence>
<evidence type="ECO:0000256" key="6">
    <source>
        <dbReference type="ARBA" id="ARBA00023315"/>
    </source>
</evidence>
<dbReference type="Gene3D" id="3.40.1390.10">
    <property type="entry name" value="MurE/MurF, N-terminal domain"/>
    <property type="match status" value="1"/>
</dbReference>